<evidence type="ECO:0000313" key="2">
    <source>
        <dbReference type="Proteomes" id="UP001153636"/>
    </source>
</evidence>
<sequence length="165" mass="18996">MFIARNLARRIQNYNNRLPVLQGIRFLSNEEPTKADGGGYAKAYEKFENIKDEKDKNTPQNFTSLLRNSRLIDLGDPENKIVVGKIFHIIDDDLYIDFGWKFHCVCPRPKKNAENYIRGAKVRLMIKELELSSKFLGFEKDLTLLEADCVLLGLSQDRSQNSNAQ</sequence>
<dbReference type="GO" id="GO:0005763">
    <property type="term" value="C:mitochondrial small ribosomal subunit"/>
    <property type="evidence" value="ECO:0007669"/>
    <property type="project" value="TreeGrafter"/>
</dbReference>
<gene>
    <name evidence="1" type="ORF">PSYICH_LOCUS11897</name>
</gene>
<organism evidence="1 2">
    <name type="scientific">Psylliodes chrysocephalus</name>
    <dbReference type="NCBI Taxonomy" id="3402493"/>
    <lineage>
        <taxon>Eukaryota</taxon>
        <taxon>Metazoa</taxon>
        <taxon>Ecdysozoa</taxon>
        <taxon>Arthropoda</taxon>
        <taxon>Hexapoda</taxon>
        <taxon>Insecta</taxon>
        <taxon>Pterygota</taxon>
        <taxon>Neoptera</taxon>
        <taxon>Endopterygota</taxon>
        <taxon>Coleoptera</taxon>
        <taxon>Polyphaga</taxon>
        <taxon>Cucujiformia</taxon>
        <taxon>Chrysomeloidea</taxon>
        <taxon>Chrysomelidae</taxon>
        <taxon>Galerucinae</taxon>
        <taxon>Alticini</taxon>
        <taxon>Psylliodes</taxon>
    </lineage>
</organism>
<dbReference type="InterPro" id="IPR019375">
    <property type="entry name" value="Ribosomal_bS1m"/>
</dbReference>
<dbReference type="PANTHER" id="PTHR13447">
    <property type="entry name" value="MITOCHONDRIAL 28S RIBOSOMAL PROTEIN S28"/>
    <property type="match status" value="1"/>
</dbReference>
<keyword evidence="2" id="KW-1185">Reference proteome</keyword>
<evidence type="ECO:0000313" key="1">
    <source>
        <dbReference type="EMBL" id="CAH1111690.1"/>
    </source>
</evidence>
<reference evidence="1" key="1">
    <citation type="submission" date="2022-01" db="EMBL/GenBank/DDBJ databases">
        <authorList>
            <person name="King R."/>
        </authorList>
    </citation>
    <scope>NUCLEOTIDE SEQUENCE</scope>
</reference>
<proteinExistence type="predicted"/>
<name>A0A9P0D3Q5_9CUCU</name>
<evidence type="ECO:0008006" key="3">
    <source>
        <dbReference type="Google" id="ProtNLM"/>
    </source>
</evidence>
<dbReference type="Proteomes" id="UP001153636">
    <property type="component" value="Chromosome 6"/>
</dbReference>
<dbReference type="Pfam" id="PF10246">
    <property type="entry name" value="MRP-S35"/>
    <property type="match status" value="1"/>
</dbReference>
<protein>
    <recommendedName>
        <fullName evidence="3">Mitochondrial ribosomal protein S28</fullName>
    </recommendedName>
</protein>
<dbReference type="EMBL" id="OV651818">
    <property type="protein sequence ID" value="CAH1111690.1"/>
    <property type="molecule type" value="Genomic_DNA"/>
</dbReference>
<dbReference type="PANTHER" id="PTHR13447:SF2">
    <property type="entry name" value="SMALL RIBOSOMAL SUBUNIT PROTEIN BS1M"/>
    <property type="match status" value="1"/>
</dbReference>
<dbReference type="OrthoDB" id="6020229at2759"/>
<dbReference type="AlphaFoldDB" id="A0A9P0D3Q5"/>
<accession>A0A9P0D3Q5</accession>